<keyword evidence="9" id="KW-1185">Reference proteome</keyword>
<dbReference type="SMART" id="SM00448">
    <property type="entry name" value="REC"/>
    <property type="match status" value="1"/>
</dbReference>
<protein>
    <submittedName>
        <fullName evidence="8">DNA-binding response regulator</fullName>
    </submittedName>
</protein>
<dbReference type="InterPro" id="IPR058245">
    <property type="entry name" value="NreC/VraR/RcsB-like_REC"/>
</dbReference>
<dbReference type="InterPro" id="IPR016032">
    <property type="entry name" value="Sig_transdc_resp-reg_C-effctor"/>
</dbReference>
<dbReference type="GO" id="GO:0000160">
    <property type="term" value="P:phosphorelay signal transduction system"/>
    <property type="evidence" value="ECO:0007669"/>
    <property type="project" value="InterPro"/>
</dbReference>
<dbReference type="PANTHER" id="PTHR43214">
    <property type="entry name" value="TWO-COMPONENT RESPONSE REGULATOR"/>
    <property type="match status" value="1"/>
</dbReference>
<dbReference type="PROSITE" id="PS50110">
    <property type="entry name" value="RESPONSE_REGULATORY"/>
    <property type="match status" value="1"/>
</dbReference>
<dbReference type="RefSeq" id="WP_235293224.1">
    <property type="nucleotide sequence ID" value="NZ_BSOH01000005.1"/>
</dbReference>
<dbReference type="SUPFAM" id="SSF52172">
    <property type="entry name" value="CheY-like"/>
    <property type="match status" value="1"/>
</dbReference>
<evidence type="ECO:0000256" key="1">
    <source>
        <dbReference type="ARBA" id="ARBA00022553"/>
    </source>
</evidence>
<keyword evidence="3 8" id="KW-0238">DNA-binding</keyword>
<evidence type="ECO:0000259" key="6">
    <source>
        <dbReference type="PROSITE" id="PS50043"/>
    </source>
</evidence>
<dbReference type="CDD" id="cd17535">
    <property type="entry name" value="REC_NarL-like"/>
    <property type="match status" value="1"/>
</dbReference>
<dbReference type="Proteomes" id="UP001156666">
    <property type="component" value="Unassembled WGS sequence"/>
</dbReference>
<dbReference type="EMBL" id="BSOH01000005">
    <property type="protein sequence ID" value="GLR16418.1"/>
    <property type="molecule type" value="Genomic_DNA"/>
</dbReference>
<evidence type="ECO:0000256" key="3">
    <source>
        <dbReference type="ARBA" id="ARBA00023125"/>
    </source>
</evidence>
<dbReference type="InterPro" id="IPR039420">
    <property type="entry name" value="WalR-like"/>
</dbReference>
<reference evidence="8" key="1">
    <citation type="journal article" date="2014" name="Int. J. Syst. Evol. Microbiol.">
        <title>Complete genome sequence of Corynebacterium casei LMG S-19264T (=DSM 44701T), isolated from a smear-ripened cheese.</title>
        <authorList>
            <consortium name="US DOE Joint Genome Institute (JGI-PGF)"/>
            <person name="Walter F."/>
            <person name="Albersmeier A."/>
            <person name="Kalinowski J."/>
            <person name="Ruckert C."/>
        </authorList>
    </citation>
    <scope>NUCLEOTIDE SEQUENCE</scope>
    <source>
        <strain evidence="8">NBRC 108769</strain>
    </source>
</reference>
<dbReference type="InterPro" id="IPR036388">
    <property type="entry name" value="WH-like_DNA-bd_sf"/>
</dbReference>
<dbReference type="InterPro" id="IPR001789">
    <property type="entry name" value="Sig_transdc_resp-reg_receiver"/>
</dbReference>
<name>A0AA37SL20_9BACT</name>
<evidence type="ECO:0000259" key="7">
    <source>
        <dbReference type="PROSITE" id="PS50110"/>
    </source>
</evidence>
<dbReference type="SMART" id="SM00421">
    <property type="entry name" value="HTH_LUXR"/>
    <property type="match status" value="1"/>
</dbReference>
<feature type="modified residue" description="4-aspartylphosphate" evidence="5">
    <location>
        <position position="60"/>
    </location>
</feature>
<evidence type="ECO:0000256" key="2">
    <source>
        <dbReference type="ARBA" id="ARBA00023015"/>
    </source>
</evidence>
<accession>A0AA37SL20</accession>
<dbReference type="InterPro" id="IPR000792">
    <property type="entry name" value="Tscrpt_reg_LuxR_C"/>
</dbReference>
<evidence type="ECO:0000256" key="5">
    <source>
        <dbReference type="PROSITE-ProRule" id="PRU00169"/>
    </source>
</evidence>
<dbReference type="PRINTS" id="PR00038">
    <property type="entry name" value="HTHLUXR"/>
</dbReference>
<dbReference type="CDD" id="cd06170">
    <property type="entry name" value="LuxR_C_like"/>
    <property type="match status" value="1"/>
</dbReference>
<dbReference type="PROSITE" id="PS50043">
    <property type="entry name" value="HTH_LUXR_2"/>
    <property type="match status" value="1"/>
</dbReference>
<dbReference type="AlphaFoldDB" id="A0AA37SL20"/>
<dbReference type="Gene3D" id="3.40.50.2300">
    <property type="match status" value="1"/>
</dbReference>
<comment type="caution">
    <text evidence="8">The sequence shown here is derived from an EMBL/GenBank/DDBJ whole genome shotgun (WGS) entry which is preliminary data.</text>
</comment>
<dbReference type="Pfam" id="PF00196">
    <property type="entry name" value="GerE"/>
    <property type="match status" value="1"/>
</dbReference>
<keyword evidence="2" id="KW-0805">Transcription regulation</keyword>
<dbReference type="GO" id="GO:0006355">
    <property type="term" value="P:regulation of DNA-templated transcription"/>
    <property type="evidence" value="ECO:0007669"/>
    <property type="project" value="InterPro"/>
</dbReference>
<gene>
    <name evidence="8" type="ORF">GCM10007940_10330</name>
</gene>
<evidence type="ECO:0000313" key="9">
    <source>
        <dbReference type="Proteomes" id="UP001156666"/>
    </source>
</evidence>
<proteinExistence type="predicted"/>
<organism evidence="8 9">
    <name type="scientific">Portibacter lacus</name>
    <dbReference type="NCBI Taxonomy" id="1099794"/>
    <lineage>
        <taxon>Bacteria</taxon>
        <taxon>Pseudomonadati</taxon>
        <taxon>Bacteroidota</taxon>
        <taxon>Saprospiria</taxon>
        <taxon>Saprospirales</taxon>
        <taxon>Haliscomenobacteraceae</taxon>
        <taxon>Portibacter</taxon>
    </lineage>
</organism>
<dbReference type="GO" id="GO:0003677">
    <property type="term" value="F:DNA binding"/>
    <property type="evidence" value="ECO:0007669"/>
    <property type="project" value="UniProtKB-KW"/>
</dbReference>
<sequence>MKNDRKNITVIVVDDHQLVLDGINLMLSQSEEIKCIKTFSDGYEALAFLKDNQVDVVIMDIEMPKIDGIKLCTLIKEDHPKQKVIALSMLIQHSIINRMIKAGVNGFLIKNASADELKFAIKEIHKGNQYYSSEIQERIDKNTLELHKEGIRIPSLSRREKEIVKLIMEEKNTNEIADLLFISSGTVETHRRNIMNKLGCKNTAGMVKFVLEHKLL</sequence>
<evidence type="ECO:0000313" key="8">
    <source>
        <dbReference type="EMBL" id="GLR16418.1"/>
    </source>
</evidence>
<feature type="domain" description="Response regulatory" evidence="7">
    <location>
        <begin position="9"/>
        <end position="125"/>
    </location>
</feature>
<keyword evidence="4" id="KW-0804">Transcription</keyword>
<feature type="domain" description="HTH luxR-type" evidence="6">
    <location>
        <begin position="149"/>
        <end position="214"/>
    </location>
</feature>
<dbReference type="InterPro" id="IPR011006">
    <property type="entry name" value="CheY-like_superfamily"/>
</dbReference>
<reference evidence="8" key="2">
    <citation type="submission" date="2023-01" db="EMBL/GenBank/DDBJ databases">
        <title>Draft genome sequence of Portibacter lacus strain NBRC 108769.</title>
        <authorList>
            <person name="Sun Q."/>
            <person name="Mori K."/>
        </authorList>
    </citation>
    <scope>NUCLEOTIDE SEQUENCE</scope>
    <source>
        <strain evidence="8">NBRC 108769</strain>
    </source>
</reference>
<evidence type="ECO:0000256" key="4">
    <source>
        <dbReference type="ARBA" id="ARBA00023163"/>
    </source>
</evidence>
<dbReference type="SUPFAM" id="SSF46894">
    <property type="entry name" value="C-terminal effector domain of the bipartite response regulators"/>
    <property type="match status" value="1"/>
</dbReference>
<keyword evidence="1 5" id="KW-0597">Phosphoprotein</keyword>
<dbReference type="PANTHER" id="PTHR43214:SF41">
    <property type="entry name" value="NITRATE_NITRITE RESPONSE REGULATOR PROTEIN NARP"/>
    <property type="match status" value="1"/>
</dbReference>
<dbReference type="Pfam" id="PF00072">
    <property type="entry name" value="Response_reg"/>
    <property type="match status" value="1"/>
</dbReference>
<dbReference type="Gene3D" id="1.10.10.10">
    <property type="entry name" value="Winged helix-like DNA-binding domain superfamily/Winged helix DNA-binding domain"/>
    <property type="match status" value="1"/>
</dbReference>